<name>A0A4Z1T0E7_GIAMU</name>
<gene>
    <name evidence="3" type="ORF">GMRT_14946</name>
</gene>
<dbReference type="InterPro" id="IPR049192">
    <property type="entry name" value="DUF4246_C"/>
</dbReference>
<protein>
    <submittedName>
        <fullName evidence="3">Uncharacterized protein</fullName>
    </submittedName>
</protein>
<dbReference type="Pfam" id="PF21666">
    <property type="entry name" value="DUF4246_N"/>
    <property type="match status" value="1"/>
</dbReference>
<sequence>MEDVPAEQVAFPTPFGIDYWSAPPPHTVLERRMMEMSRAIRSKMDWRAKLHDPAITSTWIREAAAQGLSEAAINYVMKELDYYLSLESTSHGSPGLIDGVWIRENCLDADFVGELRDTIYQVFEDIPEEKKDYHPGSNRMVIDLVHPSLYCYVHSVTHTVTDRTCSEVDRSCEHCFGKSSYQWIPTNVVVDEAGTVKFTNYINNIHPEKQRSVYPLLEKVLGCFIPLFERVLTDLLHPRPHRLDLTGHVWGMDQVECPIDRDASDYDEEYSNWRREREVPLPPIPEFVPPPPVPRFNLHGRRIQVITKLATTVLTPERPIYGGGTWHIEGTWRESIVATGIYYYQVENISESRLHFRRAVQDPCYDQDDVKGVKAMFDYDNGATINEALGSLTVHEGMFVSFPNFYQHYVSPFELKDKTKPGIRKIIVFFLVDPLKDILSTDDIAPQQLEWYEDGLLDIPNRDQLRRWTMSLEAAKDYRVDLMSERKYIRDDLNRELFEREFSLCEH</sequence>
<organism evidence="3 4">
    <name type="scientific">Giardia muris</name>
    <dbReference type="NCBI Taxonomy" id="5742"/>
    <lineage>
        <taxon>Eukaryota</taxon>
        <taxon>Metamonada</taxon>
        <taxon>Diplomonadida</taxon>
        <taxon>Hexamitidae</taxon>
        <taxon>Giardiinae</taxon>
        <taxon>Giardia</taxon>
    </lineage>
</organism>
<dbReference type="InterPro" id="IPR049207">
    <property type="entry name" value="DUF4246_N"/>
</dbReference>
<dbReference type="AlphaFoldDB" id="A0A4Z1T0E7"/>
<dbReference type="EMBL" id="VDLU01000002">
    <property type="protein sequence ID" value="TNJ29178.1"/>
    <property type="molecule type" value="Genomic_DNA"/>
</dbReference>
<evidence type="ECO:0000259" key="2">
    <source>
        <dbReference type="Pfam" id="PF21666"/>
    </source>
</evidence>
<evidence type="ECO:0000259" key="1">
    <source>
        <dbReference type="Pfam" id="PF14033"/>
    </source>
</evidence>
<proteinExistence type="predicted"/>
<dbReference type="InterPro" id="IPR025340">
    <property type="entry name" value="DUF4246"/>
</dbReference>
<accession>A0A4Z1T0E7</accession>
<feature type="domain" description="DUF4246" evidence="2">
    <location>
        <begin position="9"/>
        <end position="62"/>
    </location>
</feature>
<evidence type="ECO:0000313" key="4">
    <source>
        <dbReference type="Proteomes" id="UP000315496"/>
    </source>
</evidence>
<dbReference type="Proteomes" id="UP000315496">
    <property type="component" value="Chromosome 2"/>
</dbReference>
<comment type="caution">
    <text evidence="3">The sequence shown here is derived from an EMBL/GenBank/DDBJ whole genome shotgun (WGS) entry which is preliminary data.</text>
</comment>
<dbReference type="Pfam" id="PF14033">
    <property type="entry name" value="DUF4246"/>
    <property type="match status" value="1"/>
</dbReference>
<reference evidence="3 4" key="1">
    <citation type="submission" date="2019-05" db="EMBL/GenBank/DDBJ databases">
        <title>The compact genome of Giardia muris reveals important steps in the evolution of intestinal protozoan parasites.</title>
        <authorList>
            <person name="Xu F."/>
            <person name="Jimenez-Gonzalez A."/>
            <person name="Einarsson E."/>
            <person name="Astvaldsson A."/>
            <person name="Peirasmaki D."/>
            <person name="Eckmann L."/>
            <person name="Andersson J.O."/>
            <person name="Svard S.G."/>
            <person name="Jerlstrom-Hultqvist J."/>
        </authorList>
    </citation>
    <scope>NUCLEOTIDE SEQUENCE [LARGE SCALE GENOMIC DNA]</scope>
    <source>
        <strain evidence="3 4">Roberts-Thomson</strain>
    </source>
</reference>
<dbReference type="PANTHER" id="PTHR33119">
    <property type="entry name" value="IFI3P"/>
    <property type="match status" value="1"/>
</dbReference>
<feature type="domain" description="DUF4246" evidence="1">
    <location>
        <begin position="71"/>
        <end position="454"/>
    </location>
</feature>
<evidence type="ECO:0000313" key="3">
    <source>
        <dbReference type="EMBL" id="TNJ29178.1"/>
    </source>
</evidence>
<keyword evidence="4" id="KW-1185">Reference proteome</keyword>
<dbReference type="OrthoDB" id="7773833at2759"/>
<dbReference type="VEuPathDB" id="GiardiaDB:GMRT_14946"/>
<dbReference type="PANTHER" id="PTHR33119:SF1">
    <property type="entry name" value="FE2OG DIOXYGENASE DOMAIN-CONTAINING PROTEIN"/>
    <property type="match status" value="1"/>
</dbReference>